<dbReference type="EMBL" id="CACRXK020010684">
    <property type="protein sequence ID" value="CAB4019914.1"/>
    <property type="molecule type" value="Genomic_DNA"/>
</dbReference>
<feature type="compositionally biased region" description="Basic and acidic residues" evidence="1">
    <location>
        <begin position="74"/>
        <end position="84"/>
    </location>
</feature>
<dbReference type="Proteomes" id="UP001152795">
    <property type="component" value="Unassembled WGS sequence"/>
</dbReference>
<reference evidence="2" key="1">
    <citation type="submission" date="2020-04" db="EMBL/GenBank/DDBJ databases">
        <authorList>
            <person name="Alioto T."/>
            <person name="Alioto T."/>
            <person name="Gomez Garrido J."/>
        </authorList>
    </citation>
    <scope>NUCLEOTIDE SEQUENCE</scope>
    <source>
        <strain evidence="2">A484AB</strain>
    </source>
</reference>
<keyword evidence="3" id="KW-1185">Reference proteome</keyword>
<feature type="compositionally biased region" description="Basic residues" evidence="1">
    <location>
        <begin position="50"/>
        <end position="63"/>
    </location>
</feature>
<dbReference type="AlphaFoldDB" id="A0A6S7ILB3"/>
<evidence type="ECO:0000313" key="2">
    <source>
        <dbReference type="EMBL" id="CAB4019914.1"/>
    </source>
</evidence>
<feature type="non-terminal residue" evidence="2">
    <location>
        <position position="1"/>
    </location>
</feature>
<sequence length="220" mass="24929">VNSETMTGDVEMQKARAIKCRKNRRQRRRSTGSHDQSSSVSEEEVDGTRRGKQREKHARRSRMSRSLSFGSSADSHDDIEHDGHRCVRFNPVPEIHVFSNRADKRKWKELRKQQSLNGSTELDDTQPKTSTEKICKLKSSLKDTRSSTSDKESQSVSSDDGNTLHDNEAVISNGSEDADKDIFIVDGNDCDNLDDDDDDNSFVKLEKPQLTNPLIFDLDD</sequence>
<protein>
    <submittedName>
        <fullName evidence="2">Uncharacterized protein</fullName>
    </submittedName>
</protein>
<feature type="region of interest" description="Disordered" evidence="1">
    <location>
        <begin position="1"/>
        <end position="84"/>
    </location>
</feature>
<feature type="region of interest" description="Disordered" evidence="1">
    <location>
        <begin position="109"/>
        <end position="178"/>
    </location>
</feature>
<organism evidence="2 3">
    <name type="scientific">Paramuricea clavata</name>
    <name type="common">Red gorgonian</name>
    <name type="synonym">Violescent sea-whip</name>
    <dbReference type="NCBI Taxonomy" id="317549"/>
    <lineage>
        <taxon>Eukaryota</taxon>
        <taxon>Metazoa</taxon>
        <taxon>Cnidaria</taxon>
        <taxon>Anthozoa</taxon>
        <taxon>Octocorallia</taxon>
        <taxon>Malacalcyonacea</taxon>
        <taxon>Plexauridae</taxon>
        <taxon>Paramuricea</taxon>
    </lineage>
</organism>
<accession>A0A6S7ILB3</accession>
<evidence type="ECO:0000256" key="1">
    <source>
        <dbReference type="SAM" id="MobiDB-lite"/>
    </source>
</evidence>
<comment type="caution">
    <text evidence="2">The sequence shown here is derived from an EMBL/GenBank/DDBJ whole genome shotgun (WGS) entry which is preliminary data.</text>
</comment>
<name>A0A6S7ILB3_PARCT</name>
<feature type="compositionally biased region" description="Basic residues" evidence="1">
    <location>
        <begin position="16"/>
        <end position="31"/>
    </location>
</feature>
<evidence type="ECO:0000313" key="3">
    <source>
        <dbReference type="Proteomes" id="UP001152795"/>
    </source>
</evidence>
<proteinExistence type="predicted"/>
<gene>
    <name evidence="2" type="ORF">PACLA_8A072157</name>
</gene>
<feature type="compositionally biased region" description="Basic and acidic residues" evidence="1">
    <location>
        <begin position="130"/>
        <end position="153"/>
    </location>
</feature>